<feature type="transmembrane region" description="Helical" evidence="1">
    <location>
        <begin position="145"/>
        <end position="166"/>
    </location>
</feature>
<dbReference type="HOGENOM" id="CLU_1185263_0_0_1"/>
<gene>
    <name evidence="2" type="ORF">DI09_1p370</name>
</gene>
<accession>A0A098VT61</accession>
<protein>
    <submittedName>
        <fullName evidence="2">Uncharacterized protein</fullName>
    </submittedName>
</protein>
<dbReference type="Proteomes" id="UP000029725">
    <property type="component" value="Unassembled WGS sequence"/>
</dbReference>
<name>A0A098VT61_9MICR</name>
<sequence>MQSKTLYSIFTISALLLIGLVVLFKYPANAPGEESLGPQVHSLKHTSEALQNNAVVMLPTVSSASLALDQSKPSRITFSELIKAPAKLMFGEKANSSGSVAIAVAMVISASILVCVPLTVLFIIYMNSKNEQLSQYESVCTRRYFLLPPLFLLTVSTIVLGFPSLFEGLIGKIITFQNADDSTHAFNLSFVLLFTVGFGFALSEYGFAGFWIMIELFKGVMFSRDFRHGLQKRS</sequence>
<comment type="caution">
    <text evidence="2">The sequence shown here is derived from an EMBL/GenBank/DDBJ whole genome shotgun (WGS) entry which is preliminary data.</text>
</comment>
<evidence type="ECO:0000256" key="1">
    <source>
        <dbReference type="SAM" id="Phobius"/>
    </source>
</evidence>
<keyword evidence="1" id="KW-1133">Transmembrane helix</keyword>
<evidence type="ECO:0000313" key="3">
    <source>
        <dbReference type="Proteomes" id="UP000029725"/>
    </source>
</evidence>
<dbReference type="VEuPathDB" id="MicrosporidiaDB:DI09_1p370"/>
<feature type="transmembrane region" description="Helical" evidence="1">
    <location>
        <begin position="7"/>
        <end position="26"/>
    </location>
</feature>
<keyword evidence="1" id="KW-0812">Transmembrane</keyword>
<reference evidence="2 3" key="1">
    <citation type="submission" date="2014-04" db="EMBL/GenBank/DDBJ databases">
        <title>A new species of microsporidia sheds light on the evolution of extreme parasitism.</title>
        <authorList>
            <person name="Haag K.L."/>
            <person name="James T.Y."/>
            <person name="Larsson R."/>
            <person name="Schaer T.M."/>
            <person name="Refardt D."/>
            <person name="Pombert J.-F."/>
            <person name="Ebert D."/>
        </authorList>
    </citation>
    <scope>NUCLEOTIDE SEQUENCE [LARGE SCALE GENOMIC DNA]</scope>
    <source>
        <strain evidence="2 3">UGP3</strain>
        <tissue evidence="2">Spores</tissue>
    </source>
</reference>
<keyword evidence="3" id="KW-1185">Reference proteome</keyword>
<evidence type="ECO:0000313" key="2">
    <source>
        <dbReference type="EMBL" id="KGG52187.1"/>
    </source>
</evidence>
<dbReference type="EMBL" id="JMKJ01000111">
    <property type="protein sequence ID" value="KGG52187.1"/>
    <property type="molecule type" value="Genomic_DNA"/>
</dbReference>
<organism evidence="2 3">
    <name type="scientific">Mitosporidium daphniae</name>
    <dbReference type="NCBI Taxonomy" id="1485682"/>
    <lineage>
        <taxon>Eukaryota</taxon>
        <taxon>Fungi</taxon>
        <taxon>Fungi incertae sedis</taxon>
        <taxon>Microsporidia</taxon>
        <taxon>Mitosporidium</taxon>
    </lineage>
</organism>
<dbReference type="AlphaFoldDB" id="A0A098VT61"/>
<dbReference type="GeneID" id="25258926"/>
<proteinExistence type="predicted"/>
<dbReference type="RefSeq" id="XP_013238614.1">
    <property type="nucleotide sequence ID" value="XM_013383160.1"/>
</dbReference>
<feature type="transmembrane region" description="Helical" evidence="1">
    <location>
        <begin position="100"/>
        <end position="124"/>
    </location>
</feature>
<keyword evidence="1" id="KW-0472">Membrane</keyword>
<feature type="transmembrane region" description="Helical" evidence="1">
    <location>
        <begin position="186"/>
        <end position="214"/>
    </location>
</feature>